<name>A0ABW7AP46_9ACTN</name>
<dbReference type="EMBL" id="JBICRM010000034">
    <property type="protein sequence ID" value="MFG1709173.1"/>
    <property type="molecule type" value="Genomic_DNA"/>
</dbReference>
<protein>
    <submittedName>
        <fullName evidence="1">Uncharacterized protein</fullName>
    </submittedName>
</protein>
<dbReference type="RefSeq" id="WP_393173689.1">
    <property type="nucleotide sequence ID" value="NZ_JBICRM010000034.1"/>
</dbReference>
<comment type="caution">
    <text evidence="1">The sequence shown here is derived from an EMBL/GenBank/DDBJ whole genome shotgun (WGS) entry which is preliminary data.</text>
</comment>
<evidence type="ECO:0000313" key="2">
    <source>
        <dbReference type="Proteomes" id="UP001603978"/>
    </source>
</evidence>
<proteinExistence type="predicted"/>
<dbReference type="Proteomes" id="UP001603978">
    <property type="component" value="Unassembled WGS sequence"/>
</dbReference>
<organism evidence="1 2">
    <name type="scientific">Nonomuraea marmarensis</name>
    <dbReference type="NCBI Taxonomy" id="3351344"/>
    <lineage>
        <taxon>Bacteria</taxon>
        <taxon>Bacillati</taxon>
        <taxon>Actinomycetota</taxon>
        <taxon>Actinomycetes</taxon>
        <taxon>Streptosporangiales</taxon>
        <taxon>Streptosporangiaceae</taxon>
        <taxon>Nonomuraea</taxon>
    </lineage>
</organism>
<evidence type="ECO:0000313" key="1">
    <source>
        <dbReference type="EMBL" id="MFG1709173.1"/>
    </source>
</evidence>
<sequence>MNNPNPGRLPPADQRAAAEKALLEAAHAYYQAIGEATEKFNEALVAAAGRPEGVPASDKKSLVTRRRMVEITKEADPQGEGFTLYTLLKVVSDLTQEE</sequence>
<gene>
    <name evidence="1" type="ORF">ACFLIM_38880</name>
</gene>
<accession>A0ABW7AP46</accession>
<reference evidence="1 2" key="1">
    <citation type="submission" date="2024-10" db="EMBL/GenBank/DDBJ databases">
        <authorList>
            <person name="Topkara A.R."/>
            <person name="Saygin H."/>
        </authorList>
    </citation>
    <scope>NUCLEOTIDE SEQUENCE [LARGE SCALE GENOMIC DNA]</scope>
    <source>
        <strain evidence="1 2">M3C6</strain>
    </source>
</reference>
<keyword evidence="2" id="KW-1185">Reference proteome</keyword>